<dbReference type="InterPro" id="IPR023842">
    <property type="entry name" value="Bacillithiol_biosynth_BshB1"/>
</dbReference>
<proteinExistence type="predicted"/>
<accession>A0A2S7IPY7</accession>
<dbReference type="RefSeq" id="WP_094810354.1">
    <property type="nucleotide sequence ID" value="NZ_PTRA01000001.1"/>
</dbReference>
<dbReference type="PANTHER" id="PTHR12993:SF30">
    <property type="entry name" value="N-ACETYL-ALPHA-D-GLUCOSAMINYL L-MALATE DEACETYLASE 1"/>
    <property type="match status" value="1"/>
</dbReference>
<gene>
    <name evidence="1" type="primary">bshB1</name>
    <name evidence="1" type="ORF">C5O19_09135</name>
</gene>
<comment type="caution">
    <text evidence="1">The sequence shown here is derived from an EMBL/GenBank/DDBJ whole genome shotgun (WGS) entry which is preliminary data.</text>
</comment>
<dbReference type="Pfam" id="PF02585">
    <property type="entry name" value="PIG-L"/>
    <property type="match status" value="1"/>
</dbReference>
<protein>
    <submittedName>
        <fullName evidence="1">Bacillithiol biosynthesis deacetylase BshB1</fullName>
    </submittedName>
</protein>
<organism evidence="1 2">
    <name type="scientific">Siphonobacter curvatus</name>
    <dbReference type="NCBI Taxonomy" id="2094562"/>
    <lineage>
        <taxon>Bacteria</taxon>
        <taxon>Pseudomonadati</taxon>
        <taxon>Bacteroidota</taxon>
        <taxon>Cytophagia</taxon>
        <taxon>Cytophagales</taxon>
        <taxon>Cytophagaceae</taxon>
        <taxon>Siphonobacter</taxon>
    </lineage>
</organism>
<reference evidence="2" key="1">
    <citation type="submission" date="2018-02" db="EMBL/GenBank/DDBJ databases">
        <title>Genome sequencing of Solimonas sp. HR-BB.</title>
        <authorList>
            <person name="Lee Y."/>
            <person name="Jeon C.O."/>
        </authorList>
    </citation>
    <scope>NUCLEOTIDE SEQUENCE [LARGE SCALE GENOMIC DNA]</scope>
    <source>
        <strain evidence="2">HR-U</strain>
    </source>
</reference>
<dbReference type="EMBL" id="PTRA01000001">
    <property type="protein sequence ID" value="PQA59771.1"/>
    <property type="molecule type" value="Genomic_DNA"/>
</dbReference>
<name>A0A2S7IPY7_9BACT</name>
<dbReference type="AlphaFoldDB" id="A0A2S7IPY7"/>
<dbReference type="Proteomes" id="UP000239590">
    <property type="component" value="Unassembled WGS sequence"/>
</dbReference>
<dbReference type="GO" id="GO:0019213">
    <property type="term" value="F:deacetylase activity"/>
    <property type="evidence" value="ECO:0007669"/>
    <property type="project" value="InterPro"/>
</dbReference>
<dbReference type="InterPro" id="IPR003737">
    <property type="entry name" value="GlcNAc_PI_deacetylase-related"/>
</dbReference>
<dbReference type="NCBIfam" id="TIGR04001">
    <property type="entry name" value="thiol_BshB1"/>
    <property type="match status" value="1"/>
</dbReference>
<dbReference type="PANTHER" id="PTHR12993">
    <property type="entry name" value="N-ACETYLGLUCOSAMINYL-PHOSPHATIDYLINOSITOL DE-N-ACETYLASE-RELATED"/>
    <property type="match status" value="1"/>
</dbReference>
<sequence length="239" mass="26960">MKLDLLVLAAHPDDAEMSCGGLMAMEVANGKKVGIVDFTQGELGTRGTPEIRLQEAADAARMLGLSARENLGFRDGFFVNDEAHQLKVVEVIRRYQPEILIANAIDDRHPDHGKAAAVAETAHFLSGLRRIETFEPDGTPQAPWRARQVFHYIQDRYIKPDVVVDISDYWQQKVESIKAYRSQFFNPDSDEPSSYISSKEFMDFLVARWRELGHQIGVEFGEGYTNYRQIGAKNLSSLI</sequence>
<dbReference type="InterPro" id="IPR024078">
    <property type="entry name" value="LmbE-like_dom_sf"/>
</dbReference>
<dbReference type="Gene3D" id="3.40.50.10320">
    <property type="entry name" value="LmbE-like"/>
    <property type="match status" value="1"/>
</dbReference>
<evidence type="ECO:0000313" key="2">
    <source>
        <dbReference type="Proteomes" id="UP000239590"/>
    </source>
</evidence>
<dbReference type="OrthoDB" id="9778719at2"/>
<dbReference type="GO" id="GO:0071793">
    <property type="term" value="P:bacillithiol biosynthetic process"/>
    <property type="evidence" value="ECO:0007669"/>
    <property type="project" value="InterPro"/>
</dbReference>
<dbReference type="SUPFAM" id="SSF102588">
    <property type="entry name" value="LmbE-like"/>
    <property type="match status" value="1"/>
</dbReference>
<dbReference type="GO" id="GO:0016811">
    <property type="term" value="F:hydrolase activity, acting on carbon-nitrogen (but not peptide) bonds, in linear amides"/>
    <property type="evidence" value="ECO:0007669"/>
    <property type="project" value="TreeGrafter"/>
</dbReference>
<evidence type="ECO:0000313" key="1">
    <source>
        <dbReference type="EMBL" id="PQA59771.1"/>
    </source>
</evidence>
<keyword evidence="2" id="KW-1185">Reference proteome</keyword>